<organism evidence="10 11">
    <name type="scientific">Felis catus</name>
    <name type="common">Cat</name>
    <name type="synonym">Felis silvestris catus</name>
    <dbReference type="NCBI Taxonomy" id="9685"/>
    <lineage>
        <taxon>Eukaryota</taxon>
        <taxon>Metazoa</taxon>
        <taxon>Chordata</taxon>
        <taxon>Craniata</taxon>
        <taxon>Vertebrata</taxon>
        <taxon>Euteleostomi</taxon>
        <taxon>Mammalia</taxon>
        <taxon>Eutheria</taxon>
        <taxon>Laurasiatheria</taxon>
        <taxon>Carnivora</taxon>
        <taxon>Feliformia</taxon>
        <taxon>Felidae</taxon>
        <taxon>Felinae</taxon>
        <taxon>Felis</taxon>
    </lineage>
</organism>
<evidence type="ECO:0000256" key="3">
    <source>
        <dbReference type="ARBA" id="ARBA00022525"/>
    </source>
</evidence>
<dbReference type="CDD" id="cd13940">
    <property type="entry name" value="ILEI_FAM3C"/>
    <property type="match status" value="1"/>
</dbReference>
<keyword evidence="5 7" id="KW-0430">Lectin</keyword>
<reference evidence="10 11" key="1">
    <citation type="submission" date="2021-02" db="EMBL/GenBank/DDBJ databases">
        <title>Safari Cat Assemblies.</title>
        <authorList>
            <person name="Bredemeyer K.R."/>
            <person name="Murphy W.J."/>
        </authorList>
    </citation>
    <scope>NUCLEOTIDE SEQUENCE [LARGE SCALE GENOMIC DNA]</scope>
</reference>
<reference evidence="10" key="3">
    <citation type="submission" date="2025-09" db="UniProtKB">
        <authorList>
            <consortium name="Ensembl"/>
        </authorList>
    </citation>
    <scope>IDENTIFICATION</scope>
    <source>
        <strain evidence="10">breed Abyssinian</strain>
    </source>
</reference>
<keyword evidence="6" id="KW-1015">Disulfide bond</keyword>
<dbReference type="PANTHER" id="PTHR14592">
    <property type="entry name" value="UNCHARACTERIZED FAM3"/>
    <property type="match status" value="1"/>
</dbReference>
<keyword evidence="11" id="KW-1185">Reference proteome</keyword>
<keyword evidence="4" id="KW-0732">Signal</keyword>
<dbReference type="Proteomes" id="UP000823872">
    <property type="component" value="Chromosome A2"/>
</dbReference>
<evidence type="ECO:0000256" key="6">
    <source>
        <dbReference type="ARBA" id="ARBA00023157"/>
    </source>
</evidence>
<comment type="subcellular location">
    <subcellularLocation>
        <location evidence="1">Secreted</location>
    </subcellularLocation>
</comment>
<reference evidence="10" key="2">
    <citation type="submission" date="2025-08" db="UniProtKB">
        <authorList>
            <consortium name="Ensembl"/>
        </authorList>
    </citation>
    <scope>IDENTIFICATION</scope>
    <source>
        <strain evidence="10">breed Abyssinian</strain>
    </source>
</reference>
<name>A0ABI7YTM3_FELCA</name>
<dbReference type="InterPro" id="IPR039477">
    <property type="entry name" value="ILEI/PANDER_dom"/>
</dbReference>
<dbReference type="InterPro" id="IPR039475">
    <property type="entry name" value="ILEI_FAM3C"/>
</dbReference>
<dbReference type="Pfam" id="PF15711">
    <property type="entry name" value="ILEI"/>
    <property type="match status" value="1"/>
</dbReference>
<evidence type="ECO:0000256" key="1">
    <source>
        <dbReference type="ARBA" id="ARBA00004613"/>
    </source>
</evidence>
<sequence>GPPNITQQHWPPGALDAAFHVLPGGSPLRAVCSRSCLLFSQHTPPASKVQIPGLTLNDSVSGWLSGAPEGVLRFLALIFALVTTWIFIRSYISLNAKTIRLPRWLSLVTKEIPVVRAKCGLAKPCPKEFFAFKISSGAANVVGPTMCFENQVIMSPVKNNVGRGLNIALVNGTTGMVLTQKCFDMYSGEVKLLVKFLKEIPEGTLVLVASYDDPGTRLNDETRKLLSSLGSSYAKQLGFRDSWVFLGAKDLKDKSPFEQFLKNNPNTNKYEGWPELLELEGCVPRKIP</sequence>
<comment type="similarity">
    <text evidence="2">Belongs to the FAM3 family.</text>
</comment>
<dbReference type="PROSITE" id="PS52031">
    <property type="entry name" value="GG_LECTIN"/>
    <property type="match status" value="1"/>
</dbReference>
<protein>
    <submittedName>
        <fullName evidence="10">FAM3 metabolism regulating signaling molecule D</fullName>
    </submittedName>
</protein>
<feature type="domain" description="ILEI/PANDER" evidence="9">
    <location>
        <begin position="163"/>
        <end position="250"/>
    </location>
</feature>
<feature type="transmembrane region" description="Helical" evidence="8">
    <location>
        <begin position="71"/>
        <end position="92"/>
    </location>
</feature>
<evidence type="ECO:0000256" key="4">
    <source>
        <dbReference type="ARBA" id="ARBA00022729"/>
    </source>
</evidence>
<evidence type="ECO:0000256" key="5">
    <source>
        <dbReference type="ARBA" id="ARBA00022734"/>
    </source>
</evidence>
<evidence type="ECO:0000313" key="10">
    <source>
        <dbReference type="Ensembl" id="ENSFCTP00005038078.1"/>
    </source>
</evidence>
<keyword evidence="3" id="KW-0964">Secreted</keyword>
<gene>
    <name evidence="10" type="primary">FAM3D</name>
</gene>
<evidence type="ECO:0000259" key="9">
    <source>
        <dbReference type="Pfam" id="PF15711"/>
    </source>
</evidence>
<proteinExistence type="inferred from homology"/>
<evidence type="ECO:0000313" key="11">
    <source>
        <dbReference type="Proteomes" id="UP000823872"/>
    </source>
</evidence>
<dbReference type="GeneTree" id="ENSGT00950000183004"/>
<accession>A0ABI7YTM3</accession>
<dbReference type="InterPro" id="IPR039220">
    <property type="entry name" value="FAM3"/>
</dbReference>
<evidence type="ECO:0000256" key="7">
    <source>
        <dbReference type="PROSITE-ProRule" id="PRU01375"/>
    </source>
</evidence>
<dbReference type="Ensembl" id="ENSFCTT00005051957.1">
    <property type="protein sequence ID" value="ENSFCTP00005038078.1"/>
    <property type="gene ID" value="ENSFCTG00005018021.1"/>
</dbReference>
<evidence type="ECO:0000256" key="2">
    <source>
        <dbReference type="ARBA" id="ARBA00010905"/>
    </source>
</evidence>
<evidence type="ECO:0000256" key="8">
    <source>
        <dbReference type="SAM" id="Phobius"/>
    </source>
</evidence>
<keyword evidence="8" id="KW-0812">Transmembrane</keyword>
<keyword evidence="8" id="KW-1133">Transmembrane helix</keyword>
<keyword evidence="8" id="KW-0472">Membrane</keyword>